<dbReference type="GeneID" id="59261930"/>
<evidence type="ECO:0000313" key="3">
    <source>
        <dbReference type="EMBL" id="KAF5871354.1"/>
    </source>
</evidence>
<dbReference type="EMBL" id="JABFCT010000012">
    <property type="protein sequence ID" value="KAF5871354.1"/>
    <property type="molecule type" value="Genomic_DNA"/>
</dbReference>
<dbReference type="PANTHER" id="PTHR21705:SF11">
    <property type="entry name" value="FHIP FAMILY PROTEIN CG3558"/>
    <property type="match status" value="1"/>
</dbReference>
<name>A0A8H6APZ6_9HELO</name>
<dbReference type="SUPFAM" id="SSF48371">
    <property type="entry name" value="ARM repeat"/>
    <property type="match status" value="1"/>
</dbReference>
<evidence type="ECO:0000256" key="1">
    <source>
        <dbReference type="SAM" id="MobiDB-lite"/>
    </source>
</evidence>
<sequence>MKISIRTTLLIISVWATQAYGVRQLPKRTASISYNETSTSSEASTTTLEASLECCYLSSFQVGQVLWYSESINVTVATVSTIVYKYDDTAITSIQTIPTNFTAPSKPITRSSINGLPTTIIGTDLGVYGAETTFIHGTAFTDPYGTVYESPTPVWVYTDVIYATASPTTKYGSYACPRPSDIKSSSGDEISPYPSGFFLADEDTNYGWNSPGAFSTTLPTQLRNWMVSYAASDKSDTLTNLGNCKLGAGRGVPTAFVPFNEITATITTTSIMSANYGTDIVASPTSETAESSTSASSIISSTTSTHTTTSYFTRSITKTSTTTSTKAAILSSIQTTISAVNAAVINTITSTPVETPSSVSKASSTASTTSLYIMAGDETMVQNKTVAGSATTSAISGGGLGKIVVVMDWASTSTSEGVLGAQTGTTTIPALADSTVAGVVQSSKTSEGILGRKTDIVWLGSTILVGLVGALGDMNDASSKVMDFWQRLIAGTSLAPAGSKVTLNNPEKRLARFKREYNRLLQLWRNATDLSRDYDAAEQIRICLSEITRVLGDESRRPLPHPCIAFAAEKQIYISIGKIATTSYNEGIIREAVSLFAALLDSEEENFVENDVFAKSLMNLLIRITGSNNINLGSELAVEVVELSFNITTKIRLDPEILPVWFTSQRRDEDVAKGYTADPHEKFAGKTHKEDFQLFYLLIDYIHEEGRCGDFARTGLLYIIEAASNDVALEQWIVESDLATLMATGLGALYSQLSRKLVIDHPPDALPPVLALSDYRHPLTTHEIVSSVDEDYQSHMETFLSHLVFWQDVLNHCKSMEVKQTLLEHFQVIFLQQLLYPSLLESSDVDGGSSVAVLTYLRRILESLDHPDMIHLILHYLLALPDTTPAPSGSKASVSAARKRKSLDLATLVALQVEGGAPALYNLVDLILGSLRSKSSQTVTVTLQLLSVILKRHHRYAVTTLLRTGHVLGDGPQRSIAAHEREIECLLTMAEDLGGEDNFDDVYENHIKDSMNTLESHSCSIALVAPKSASGTSKFPGSQATIPGAPRDIRPHTLRPEDPVLMTLLDILSTFFMNSVETNLSLTAAIIDLATCGYMSVDGWLLPDPSKYVYEESEEGRTDEIVDDLLLANIGDPDEILEKAQIRALKLTQRRLKWSETPKPELLTRLDTLVDQVNSYRTEIPRFEDILQQRRDAFQQAASMTTPVRHRPRSYRESSAHTESPPRQSALDKVAQRIFSGDFNTPSRSGSPQTRGRPANPNREQGSASGSHGFSTPTNRTLNPPPQFLSSAESPSRGSSQTRSQEEERRERVVVPSQAAAFAAIDQGILNRRVGIPERVKRDEVVAIPFPDLKVAKKRMGESGDRGEREVEVEAEVEAEASETKDGAVESKTLVENFEMDGSGMEGSGGSQGKEEMKEGETEVVMDAEGEKEDKKVSVSHILTNVIVLQEFLLELAALVQVRAGLFGEVKFV</sequence>
<keyword evidence="4" id="KW-1185">Reference proteome</keyword>
<dbReference type="PANTHER" id="PTHR21705">
    <property type="entry name" value="RAI16 PROTEIN-RELATED"/>
    <property type="match status" value="1"/>
</dbReference>
<accession>A0A8H6APZ6</accession>
<keyword evidence="2" id="KW-0732">Signal</keyword>
<dbReference type="Proteomes" id="UP000531561">
    <property type="component" value="Unassembled WGS sequence"/>
</dbReference>
<feature type="region of interest" description="Disordered" evidence="1">
    <location>
        <begin position="1396"/>
        <end position="1415"/>
    </location>
</feature>
<feature type="region of interest" description="Disordered" evidence="1">
    <location>
        <begin position="1030"/>
        <end position="1053"/>
    </location>
</feature>
<feature type="signal peptide" evidence="2">
    <location>
        <begin position="1"/>
        <end position="21"/>
    </location>
</feature>
<dbReference type="InterPro" id="IPR019384">
    <property type="entry name" value="FHIP"/>
</dbReference>
<gene>
    <name evidence="3" type="ORF">Bfra_007869</name>
</gene>
<evidence type="ECO:0000256" key="2">
    <source>
        <dbReference type="SAM" id="SignalP"/>
    </source>
</evidence>
<dbReference type="InterPro" id="IPR016024">
    <property type="entry name" value="ARM-type_fold"/>
</dbReference>
<dbReference type="Pfam" id="PF10257">
    <property type="entry name" value="RAI16-like"/>
    <property type="match status" value="1"/>
</dbReference>
<dbReference type="OrthoDB" id="5350595at2759"/>
<comment type="caution">
    <text evidence="3">The sequence shown here is derived from an EMBL/GenBank/DDBJ whole genome shotgun (WGS) entry which is preliminary data.</text>
</comment>
<feature type="region of interest" description="Disordered" evidence="1">
    <location>
        <begin position="1197"/>
        <end position="1311"/>
    </location>
</feature>
<feature type="compositionally biased region" description="Polar residues" evidence="1">
    <location>
        <begin position="1238"/>
        <end position="1250"/>
    </location>
</feature>
<feature type="compositionally biased region" description="Polar residues" evidence="1">
    <location>
        <begin position="1258"/>
        <end position="1290"/>
    </location>
</feature>
<organism evidence="3 4">
    <name type="scientific">Botrytis fragariae</name>
    <dbReference type="NCBI Taxonomy" id="1964551"/>
    <lineage>
        <taxon>Eukaryota</taxon>
        <taxon>Fungi</taxon>
        <taxon>Dikarya</taxon>
        <taxon>Ascomycota</taxon>
        <taxon>Pezizomycotina</taxon>
        <taxon>Leotiomycetes</taxon>
        <taxon>Helotiales</taxon>
        <taxon>Sclerotiniaceae</taxon>
        <taxon>Botrytis</taxon>
    </lineage>
</organism>
<reference evidence="3 4" key="1">
    <citation type="journal article" date="2020" name="Phytopathology">
        <title>A high-quality genome resource of Botrytis fragariae, a new and rapidly spreading fungal pathogen causing strawberry gray mold in the U.S.A.</title>
        <authorList>
            <person name="Wu Y."/>
            <person name="Saski C.A."/>
            <person name="Schnabel G."/>
            <person name="Xiao S."/>
            <person name="Hu M."/>
        </authorList>
    </citation>
    <scope>NUCLEOTIDE SEQUENCE [LARGE SCALE GENOMIC DNA]</scope>
    <source>
        <strain evidence="3 4">BVB16</strain>
    </source>
</reference>
<evidence type="ECO:0008006" key="5">
    <source>
        <dbReference type="Google" id="ProtNLM"/>
    </source>
</evidence>
<feature type="chain" id="PRO_5034393771" description="Ig-like domain-containing protein" evidence="2">
    <location>
        <begin position="22"/>
        <end position="1469"/>
    </location>
</feature>
<dbReference type="RefSeq" id="XP_037190301.1">
    <property type="nucleotide sequence ID" value="XM_037338238.1"/>
</dbReference>
<evidence type="ECO:0000313" key="4">
    <source>
        <dbReference type="Proteomes" id="UP000531561"/>
    </source>
</evidence>
<proteinExistence type="predicted"/>
<protein>
    <recommendedName>
        <fullName evidence="5">Ig-like domain-containing protein</fullName>
    </recommendedName>
</protein>
<feature type="compositionally biased region" description="Basic and acidic residues" evidence="1">
    <location>
        <begin position="1300"/>
        <end position="1309"/>
    </location>
</feature>
<feature type="compositionally biased region" description="Polar residues" evidence="1">
    <location>
        <begin position="1030"/>
        <end position="1041"/>
    </location>
</feature>